<feature type="domain" description="CoA-binding" evidence="1">
    <location>
        <begin position="12"/>
        <end position="111"/>
    </location>
</feature>
<dbReference type="SUPFAM" id="SSF51735">
    <property type="entry name" value="NAD(P)-binding Rossmann-fold domains"/>
    <property type="match status" value="1"/>
</dbReference>
<organism evidence="2 3">
    <name type="scientific">Gracilimonas halophila</name>
    <dbReference type="NCBI Taxonomy" id="1834464"/>
    <lineage>
        <taxon>Bacteria</taxon>
        <taxon>Pseudomonadati</taxon>
        <taxon>Balneolota</taxon>
        <taxon>Balneolia</taxon>
        <taxon>Balneolales</taxon>
        <taxon>Balneolaceae</taxon>
        <taxon>Gracilimonas</taxon>
    </lineage>
</organism>
<evidence type="ECO:0000313" key="2">
    <source>
        <dbReference type="EMBL" id="MFD2532394.1"/>
    </source>
</evidence>
<dbReference type="InterPro" id="IPR036291">
    <property type="entry name" value="NAD(P)-bd_dom_sf"/>
</dbReference>
<name>A0ABW5JIQ8_9BACT</name>
<evidence type="ECO:0000259" key="1">
    <source>
        <dbReference type="SMART" id="SM00881"/>
    </source>
</evidence>
<proteinExistence type="predicted"/>
<gene>
    <name evidence="2" type="ORF">ACFSVN_08055</name>
</gene>
<comment type="caution">
    <text evidence="2">The sequence shown here is derived from an EMBL/GenBank/DDBJ whole genome shotgun (WGS) entry which is preliminary data.</text>
</comment>
<dbReference type="InterPro" id="IPR003781">
    <property type="entry name" value="CoA-bd"/>
</dbReference>
<sequence>MISDNKDIQKILKEATTVAMIGCSPNEYRTSNYAAKFLQDKGYRVIPVNPVAGEIYGEKSYDKLTDIPSDIQIDIVNVFRNSEFSAKAAQDTADWKKQTGQAPVVWTQLDVSSFEAEKIAEENELPYIKNRCIMVEWDRNFK</sequence>
<accession>A0ABW5JIQ8</accession>
<protein>
    <submittedName>
        <fullName evidence="2">CoA-binding protein</fullName>
    </submittedName>
</protein>
<dbReference type="PANTHER" id="PTHR33303:SF2">
    <property type="entry name" value="COA-BINDING DOMAIN-CONTAINING PROTEIN"/>
    <property type="match status" value="1"/>
</dbReference>
<dbReference type="Gene3D" id="3.40.50.720">
    <property type="entry name" value="NAD(P)-binding Rossmann-like Domain"/>
    <property type="match status" value="1"/>
</dbReference>
<reference evidence="3" key="1">
    <citation type="journal article" date="2019" name="Int. J. Syst. Evol. Microbiol.">
        <title>The Global Catalogue of Microorganisms (GCM) 10K type strain sequencing project: providing services to taxonomists for standard genome sequencing and annotation.</title>
        <authorList>
            <consortium name="The Broad Institute Genomics Platform"/>
            <consortium name="The Broad Institute Genome Sequencing Center for Infectious Disease"/>
            <person name="Wu L."/>
            <person name="Ma J."/>
        </authorList>
    </citation>
    <scope>NUCLEOTIDE SEQUENCE [LARGE SCALE GENOMIC DNA]</scope>
    <source>
        <strain evidence="3">KCTC 52042</strain>
    </source>
</reference>
<dbReference type="Pfam" id="PF13380">
    <property type="entry name" value="CoA_binding_2"/>
    <property type="match status" value="1"/>
</dbReference>
<dbReference type="RefSeq" id="WP_390300808.1">
    <property type="nucleotide sequence ID" value="NZ_JBHULI010000024.1"/>
</dbReference>
<dbReference type="EMBL" id="JBHULI010000024">
    <property type="protein sequence ID" value="MFD2532394.1"/>
    <property type="molecule type" value="Genomic_DNA"/>
</dbReference>
<dbReference type="SMART" id="SM00881">
    <property type="entry name" value="CoA_binding"/>
    <property type="match status" value="1"/>
</dbReference>
<dbReference type="Proteomes" id="UP001597460">
    <property type="component" value="Unassembled WGS sequence"/>
</dbReference>
<dbReference type="PANTHER" id="PTHR33303">
    <property type="entry name" value="CYTOPLASMIC PROTEIN-RELATED"/>
    <property type="match status" value="1"/>
</dbReference>
<keyword evidence="3" id="KW-1185">Reference proteome</keyword>
<evidence type="ECO:0000313" key="3">
    <source>
        <dbReference type="Proteomes" id="UP001597460"/>
    </source>
</evidence>